<evidence type="ECO:0000256" key="6">
    <source>
        <dbReference type="ARBA" id="ARBA00022824"/>
    </source>
</evidence>
<evidence type="ECO:0000256" key="10">
    <source>
        <dbReference type="ARBA" id="ARBA00023170"/>
    </source>
</evidence>
<dbReference type="EMBL" id="HBII01016814">
    <property type="protein sequence ID" value="CAE0348206.1"/>
    <property type="molecule type" value="Transcribed_RNA"/>
</dbReference>
<dbReference type="PANTHER" id="PTHR45909">
    <property type="entry name" value="ADP-RIBOSYLATION FACTOR-RELATED PROTEIN 1"/>
    <property type="match status" value="1"/>
</dbReference>
<dbReference type="Pfam" id="PF09439">
    <property type="entry name" value="SRPRB"/>
    <property type="match status" value="1"/>
</dbReference>
<dbReference type="SUPFAM" id="SSF52540">
    <property type="entry name" value="P-loop containing nucleoside triphosphate hydrolases"/>
    <property type="match status" value="1"/>
</dbReference>
<dbReference type="InterPro" id="IPR019009">
    <property type="entry name" value="SRP_receptor_beta_su"/>
</dbReference>
<reference evidence="12" key="1">
    <citation type="submission" date="2021-01" db="EMBL/GenBank/DDBJ databases">
        <authorList>
            <person name="Corre E."/>
            <person name="Pelletier E."/>
            <person name="Niang G."/>
            <person name="Scheremetjew M."/>
            <person name="Finn R."/>
            <person name="Kale V."/>
            <person name="Holt S."/>
            <person name="Cochrane G."/>
            <person name="Meng A."/>
            <person name="Brown T."/>
            <person name="Cohen L."/>
        </authorList>
    </citation>
    <scope>NUCLEOTIDE SEQUENCE</scope>
    <source>
        <strain evidence="12">FSP1.4</strain>
    </source>
</reference>
<organism evidence="12">
    <name type="scientific">Euplotes harpa</name>
    <dbReference type="NCBI Taxonomy" id="151035"/>
    <lineage>
        <taxon>Eukaryota</taxon>
        <taxon>Sar</taxon>
        <taxon>Alveolata</taxon>
        <taxon>Ciliophora</taxon>
        <taxon>Intramacronucleata</taxon>
        <taxon>Spirotrichea</taxon>
        <taxon>Hypotrichia</taxon>
        <taxon>Euplotida</taxon>
        <taxon>Euplotidae</taxon>
        <taxon>Euplotes</taxon>
    </lineage>
</organism>
<dbReference type="GO" id="GO:0043001">
    <property type="term" value="P:Golgi to plasma membrane protein transport"/>
    <property type="evidence" value="ECO:0007669"/>
    <property type="project" value="TreeGrafter"/>
</dbReference>
<gene>
    <name evidence="12" type="ORF">EHAR0213_LOCUS7117</name>
</gene>
<name>A0A7S3JAU3_9SPIT</name>
<evidence type="ECO:0000256" key="3">
    <source>
        <dbReference type="ARBA" id="ARBA00020256"/>
    </source>
</evidence>
<evidence type="ECO:0000256" key="11">
    <source>
        <dbReference type="SAM" id="Phobius"/>
    </source>
</evidence>
<evidence type="ECO:0000256" key="8">
    <source>
        <dbReference type="ARBA" id="ARBA00023134"/>
    </source>
</evidence>
<protein>
    <recommendedName>
        <fullName evidence="3">Signal recognition particle receptor subunit beta</fullName>
    </recommendedName>
</protein>
<dbReference type="InterPro" id="IPR027417">
    <property type="entry name" value="P-loop_NTPase"/>
</dbReference>
<dbReference type="AlphaFoldDB" id="A0A7S3JAU3"/>
<dbReference type="GO" id="GO:0005789">
    <property type="term" value="C:endoplasmic reticulum membrane"/>
    <property type="evidence" value="ECO:0007669"/>
    <property type="project" value="UniProtKB-SubCell"/>
</dbReference>
<keyword evidence="9 11" id="KW-0472">Membrane</keyword>
<keyword evidence="4 11" id="KW-0812">Transmembrane</keyword>
<dbReference type="Gene3D" id="3.40.50.300">
    <property type="entry name" value="P-loop containing nucleotide triphosphate hydrolases"/>
    <property type="match status" value="1"/>
</dbReference>
<dbReference type="GO" id="GO:0005794">
    <property type="term" value="C:Golgi apparatus"/>
    <property type="evidence" value="ECO:0007669"/>
    <property type="project" value="TreeGrafter"/>
</dbReference>
<dbReference type="GO" id="GO:0005525">
    <property type="term" value="F:GTP binding"/>
    <property type="evidence" value="ECO:0007669"/>
    <property type="project" value="UniProtKB-KW"/>
</dbReference>
<evidence type="ECO:0000313" key="12">
    <source>
        <dbReference type="EMBL" id="CAE0348206.1"/>
    </source>
</evidence>
<evidence type="ECO:0000256" key="5">
    <source>
        <dbReference type="ARBA" id="ARBA00022741"/>
    </source>
</evidence>
<evidence type="ECO:0000256" key="9">
    <source>
        <dbReference type="ARBA" id="ARBA00023136"/>
    </source>
</evidence>
<comment type="subcellular location">
    <subcellularLocation>
        <location evidence="1">Endoplasmic reticulum membrane</location>
        <topology evidence="1">Single-pass membrane protein</topology>
    </subcellularLocation>
</comment>
<keyword evidence="5" id="KW-0547">Nucleotide-binding</keyword>
<evidence type="ECO:0000256" key="1">
    <source>
        <dbReference type="ARBA" id="ARBA00004389"/>
    </source>
</evidence>
<sequence>MGFGDLIQYAVVLALLLSLAYFILKQIGVIGVKKPVITETGERGTKKVKATRSHVLICGPSGSGKTALLNYLGVKEWRETVSSIDITRATFTVSSQIAAETSDGEAVKKSVKLKYVDVPGHQHYTEDLLDSAETASTILLVIDSKIQMTHGQAAEILYEMLNSSRVVVDEQLPIMIVCNKQDQQYAKKATAIEMELEKEIEELKRARVATRDPDREYVGYIESMKGRFEFKNESSYIKFCEASVKDGNVEEILKFIVKAHLK</sequence>
<dbReference type="PANTHER" id="PTHR45909:SF1">
    <property type="entry name" value="ADP-RIBOSYLATION FACTOR-RELATED PROTEIN 1"/>
    <property type="match status" value="1"/>
</dbReference>
<evidence type="ECO:0000256" key="4">
    <source>
        <dbReference type="ARBA" id="ARBA00022692"/>
    </source>
</evidence>
<comment type="similarity">
    <text evidence="2">Belongs to the SRP receptor beta subunit family.</text>
</comment>
<dbReference type="NCBIfam" id="TIGR00231">
    <property type="entry name" value="small_GTP"/>
    <property type="match status" value="1"/>
</dbReference>
<keyword evidence="6" id="KW-0256">Endoplasmic reticulum</keyword>
<evidence type="ECO:0000256" key="2">
    <source>
        <dbReference type="ARBA" id="ARBA00005619"/>
    </source>
</evidence>
<dbReference type="InterPro" id="IPR024156">
    <property type="entry name" value="Small_GTPase_ARF"/>
</dbReference>
<proteinExistence type="inferred from homology"/>
<dbReference type="GO" id="GO:0006886">
    <property type="term" value="P:intracellular protein transport"/>
    <property type="evidence" value="ECO:0007669"/>
    <property type="project" value="TreeGrafter"/>
</dbReference>
<keyword evidence="8" id="KW-0342">GTP-binding</keyword>
<keyword evidence="10" id="KW-0675">Receptor</keyword>
<feature type="transmembrane region" description="Helical" evidence="11">
    <location>
        <begin position="6"/>
        <end position="24"/>
    </location>
</feature>
<accession>A0A7S3JAU3</accession>
<dbReference type="InterPro" id="IPR005225">
    <property type="entry name" value="Small_GTP-bd"/>
</dbReference>
<dbReference type="GO" id="GO:0003924">
    <property type="term" value="F:GTPase activity"/>
    <property type="evidence" value="ECO:0007669"/>
    <property type="project" value="TreeGrafter"/>
</dbReference>
<dbReference type="GO" id="GO:0034067">
    <property type="term" value="P:protein localization to Golgi apparatus"/>
    <property type="evidence" value="ECO:0007669"/>
    <property type="project" value="TreeGrafter"/>
</dbReference>
<evidence type="ECO:0000256" key="7">
    <source>
        <dbReference type="ARBA" id="ARBA00022989"/>
    </source>
</evidence>
<keyword evidence="7 11" id="KW-1133">Transmembrane helix</keyword>